<comment type="catalytic activity">
    <reaction evidence="1">
        <text>Hydrolysis of terminal non-reducing N-acetyl-D-hexosamine residues in N-acetyl-beta-D-hexosaminides.</text>
        <dbReference type="EC" id="3.2.1.52"/>
    </reaction>
</comment>
<reference evidence="8" key="1">
    <citation type="submission" date="2017-04" db="EMBL/GenBank/DDBJ databases">
        <authorList>
            <person name="Varghese N."/>
            <person name="Submissions S."/>
        </authorList>
    </citation>
    <scope>NUCLEOTIDE SEQUENCE [LARGE SCALE GENOMIC DNA]</scope>
    <source>
        <strain evidence="8">DSM 16537</strain>
    </source>
</reference>
<evidence type="ECO:0000256" key="5">
    <source>
        <dbReference type="ARBA" id="ARBA00023295"/>
    </source>
</evidence>
<dbReference type="InterPro" id="IPR017853">
    <property type="entry name" value="GH"/>
</dbReference>
<dbReference type="GO" id="GO:0009254">
    <property type="term" value="P:peptidoglycan turnover"/>
    <property type="evidence" value="ECO:0007669"/>
    <property type="project" value="TreeGrafter"/>
</dbReference>
<evidence type="ECO:0000259" key="6">
    <source>
        <dbReference type="Pfam" id="PF00933"/>
    </source>
</evidence>
<dbReference type="EMBL" id="LT838813">
    <property type="protein sequence ID" value="SMD45941.1"/>
    <property type="molecule type" value="Genomic_DNA"/>
</dbReference>
<keyword evidence="4" id="KW-0378">Hydrolase</keyword>
<evidence type="ECO:0000256" key="1">
    <source>
        <dbReference type="ARBA" id="ARBA00001231"/>
    </source>
</evidence>
<comment type="similarity">
    <text evidence="2">Belongs to the glycosyl hydrolase 3 family.</text>
</comment>
<keyword evidence="5" id="KW-0326">Glycosidase</keyword>
<dbReference type="Gene3D" id="3.20.20.300">
    <property type="entry name" value="Glycoside hydrolase, family 3, N-terminal domain"/>
    <property type="match status" value="1"/>
</dbReference>
<dbReference type="PANTHER" id="PTHR30480">
    <property type="entry name" value="BETA-HEXOSAMINIDASE-RELATED"/>
    <property type="match status" value="1"/>
</dbReference>
<dbReference type="Pfam" id="PF00933">
    <property type="entry name" value="Glyco_hydro_3"/>
    <property type="match status" value="1"/>
</dbReference>
<evidence type="ECO:0000256" key="2">
    <source>
        <dbReference type="ARBA" id="ARBA00005336"/>
    </source>
</evidence>
<sequence>MKSQITNHTVVEKLKKIGQLFSPAAFIHDTEENILKMESLIRNQFIGGITFFHSRYSAAANFEKRQEKLSVENTLEKLHLLIQRYQKISNTPLLFSIDAEFGLAMRIENSPQYPYAISLGAMSENNVELVFETGFRIGKDLKQSGIHLNFAPVADINTNPKNPVIGYRSFGKDRNKVSNFAIAMYQGMTSAGIGACYKHFPGHGDTDVDSHLGLPVINKNKSQLINEELYPFLEGINKGIDMIMVGHLAAPALSNGQHIPASISKEIITGFLKKELGFKGIVVSDALNMKSVSNMFAEPGMLEWEAFNAGNDILCFSENVKEGIHMIDQKADKKQIDESFQKIMQLKEKLGLHNQESFHFQGFDWDKHHAFNQQLTKEYISVISDKSSPSGIHLDLENRKTALVSIYKEKDNPFFKGIDPKSLIPKFGINQNQEFEFEKLDDFESVLIALFVPSAKPVNHFGLELGLMKKVGEISENKKVELYLFGTPLCLNDIPNLSNFHKIVCAYQDFEVVQIEAAQFFLEGK</sequence>
<feature type="domain" description="Glycoside hydrolase family 3 N-terminal" evidence="6">
    <location>
        <begin position="15"/>
        <end position="344"/>
    </location>
</feature>
<evidence type="ECO:0000256" key="3">
    <source>
        <dbReference type="ARBA" id="ARBA00012663"/>
    </source>
</evidence>
<proteinExistence type="inferred from homology"/>
<keyword evidence="8" id="KW-1185">Reference proteome</keyword>
<dbReference type="EC" id="3.2.1.52" evidence="3"/>
<dbReference type="InterPro" id="IPR001764">
    <property type="entry name" value="Glyco_hydro_3_N"/>
</dbReference>
<gene>
    <name evidence="7" type="ORF">SAMN00777080_4614</name>
</gene>
<dbReference type="GO" id="GO:0004563">
    <property type="term" value="F:beta-N-acetylhexosaminidase activity"/>
    <property type="evidence" value="ECO:0007669"/>
    <property type="project" value="UniProtKB-EC"/>
</dbReference>
<organism evidence="7 8">
    <name type="scientific">Aquiflexum balticum DSM 16537</name>
    <dbReference type="NCBI Taxonomy" id="758820"/>
    <lineage>
        <taxon>Bacteria</taxon>
        <taxon>Pseudomonadati</taxon>
        <taxon>Bacteroidota</taxon>
        <taxon>Cytophagia</taxon>
        <taxon>Cytophagales</taxon>
        <taxon>Cyclobacteriaceae</taxon>
        <taxon>Aquiflexum</taxon>
    </lineage>
</organism>
<evidence type="ECO:0000313" key="8">
    <source>
        <dbReference type="Proteomes" id="UP000192333"/>
    </source>
</evidence>
<protein>
    <recommendedName>
        <fullName evidence="3">beta-N-acetylhexosaminidase</fullName>
        <ecNumber evidence="3">3.2.1.52</ecNumber>
    </recommendedName>
</protein>
<evidence type="ECO:0000313" key="7">
    <source>
        <dbReference type="EMBL" id="SMD45941.1"/>
    </source>
</evidence>
<dbReference type="InterPro" id="IPR050226">
    <property type="entry name" value="NagZ_Beta-hexosaminidase"/>
</dbReference>
<dbReference type="Proteomes" id="UP000192333">
    <property type="component" value="Chromosome I"/>
</dbReference>
<name>A0A1W2HAZ0_9BACT</name>
<dbReference type="GO" id="GO:0005975">
    <property type="term" value="P:carbohydrate metabolic process"/>
    <property type="evidence" value="ECO:0007669"/>
    <property type="project" value="InterPro"/>
</dbReference>
<dbReference type="STRING" id="758820.SAMN00777080_4614"/>
<dbReference type="RefSeq" id="WP_084122896.1">
    <property type="nucleotide sequence ID" value="NZ_LT838813.1"/>
</dbReference>
<dbReference type="PANTHER" id="PTHR30480:SF13">
    <property type="entry name" value="BETA-HEXOSAMINIDASE"/>
    <property type="match status" value="1"/>
</dbReference>
<evidence type="ECO:0000256" key="4">
    <source>
        <dbReference type="ARBA" id="ARBA00022801"/>
    </source>
</evidence>
<accession>A0A1W2HAZ0</accession>
<dbReference type="AlphaFoldDB" id="A0A1W2HAZ0"/>
<dbReference type="InterPro" id="IPR036962">
    <property type="entry name" value="Glyco_hydro_3_N_sf"/>
</dbReference>
<dbReference type="SUPFAM" id="SSF51445">
    <property type="entry name" value="(Trans)glycosidases"/>
    <property type="match status" value="1"/>
</dbReference>